<dbReference type="EMBL" id="CAKOFQ010007623">
    <property type="protein sequence ID" value="CAH2005111.1"/>
    <property type="molecule type" value="Genomic_DNA"/>
</dbReference>
<dbReference type="Proteomes" id="UP001152888">
    <property type="component" value="Unassembled WGS sequence"/>
</dbReference>
<organism evidence="2 3">
    <name type="scientific">Acanthoscelides obtectus</name>
    <name type="common">Bean weevil</name>
    <name type="synonym">Bruchus obtectus</name>
    <dbReference type="NCBI Taxonomy" id="200917"/>
    <lineage>
        <taxon>Eukaryota</taxon>
        <taxon>Metazoa</taxon>
        <taxon>Ecdysozoa</taxon>
        <taxon>Arthropoda</taxon>
        <taxon>Hexapoda</taxon>
        <taxon>Insecta</taxon>
        <taxon>Pterygota</taxon>
        <taxon>Neoptera</taxon>
        <taxon>Endopterygota</taxon>
        <taxon>Coleoptera</taxon>
        <taxon>Polyphaga</taxon>
        <taxon>Cucujiformia</taxon>
        <taxon>Chrysomeloidea</taxon>
        <taxon>Chrysomelidae</taxon>
        <taxon>Bruchinae</taxon>
        <taxon>Bruchini</taxon>
        <taxon>Acanthoscelides</taxon>
    </lineage>
</organism>
<evidence type="ECO:0000313" key="2">
    <source>
        <dbReference type="EMBL" id="CAH2005111.1"/>
    </source>
</evidence>
<evidence type="ECO:0000256" key="1">
    <source>
        <dbReference type="SAM" id="Phobius"/>
    </source>
</evidence>
<feature type="transmembrane region" description="Helical" evidence="1">
    <location>
        <begin position="12"/>
        <end position="32"/>
    </location>
</feature>
<keyword evidence="1" id="KW-0472">Membrane</keyword>
<dbReference type="PANTHER" id="PTHR47412:SF1">
    <property type="entry name" value="FI01434P-RELATED"/>
    <property type="match status" value="1"/>
</dbReference>
<sequence length="420" mass="49764">MYILKSRSTYSQAFIFSIILLITLLLVLDWKVHRDVHNVKSKLTEQQWRQFLHCQDTALEKSVDTHGSYMVFKNFVRANRNFMCHETITLTAPGDYRFLDNVIQLVDRWDGPMSIAIHAPGFDFLNTLKCIAYLRNCKNEKIKELVTFHLFFEYNHMPFHQSIPLINIYEDTYNCSQPPPYETMRDEDMYKSKQNLTYPINVARNIAKLTVQTHLVFPLDVELYPTKHFIQKFMDFIMINPEYIGPLSKNVFVLPIFEILEGQKVPETKKDLRRMLEDKTAIIFHQGLCTPCHRIPRNKEWIQANVSEGLDVFTDTKRTGSQRFWEPFFVCTQKEPLWDERLNWEGQGNKMCQAYHLCMLDYSFLVLDNAFLIHKPGVKKKKVQILKHQDELRKNNRILKMITKELRSVYGPNDRCIIHQ</sequence>
<accession>A0A9P0M518</accession>
<reference evidence="2" key="1">
    <citation type="submission" date="2022-03" db="EMBL/GenBank/DDBJ databases">
        <authorList>
            <person name="Sayadi A."/>
        </authorList>
    </citation>
    <scope>NUCLEOTIDE SEQUENCE</scope>
</reference>
<evidence type="ECO:0000313" key="3">
    <source>
        <dbReference type="Proteomes" id="UP001152888"/>
    </source>
</evidence>
<protein>
    <submittedName>
        <fullName evidence="2">Uncharacterized protein</fullName>
    </submittedName>
</protein>
<keyword evidence="1" id="KW-0812">Transmembrane</keyword>
<dbReference type="PANTHER" id="PTHR47412">
    <property type="entry name" value="FI01434P-RELATED"/>
    <property type="match status" value="1"/>
</dbReference>
<keyword evidence="3" id="KW-1185">Reference proteome</keyword>
<name>A0A9P0M518_ACAOB</name>
<dbReference type="Pfam" id="PF13896">
    <property type="entry name" value="Glyco_transf_49"/>
    <property type="match status" value="1"/>
</dbReference>
<dbReference type="OrthoDB" id="9974378at2759"/>
<dbReference type="AlphaFoldDB" id="A0A9P0M518"/>
<proteinExistence type="predicted"/>
<gene>
    <name evidence="2" type="ORF">ACAOBT_LOCUS28353</name>
</gene>
<comment type="caution">
    <text evidence="2">The sequence shown here is derived from an EMBL/GenBank/DDBJ whole genome shotgun (WGS) entry which is preliminary data.</text>
</comment>
<keyword evidence="1" id="KW-1133">Transmembrane helix</keyword>